<evidence type="ECO:0000313" key="2">
    <source>
        <dbReference type="EMBL" id="MCI38945.1"/>
    </source>
</evidence>
<evidence type="ECO:0000313" key="3">
    <source>
        <dbReference type="Proteomes" id="UP000265520"/>
    </source>
</evidence>
<protein>
    <submittedName>
        <fullName evidence="2">Uncharacterized protein</fullName>
    </submittedName>
</protein>
<dbReference type="EMBL" id="LXQA010261748">
    <property type="protein sequence ID" value="MCI38945.1"/>
    <property type="molecule type" value="Genomic_DNA"/>
</dbReference>
<keyword evidence="3" id="KW-1185">Reference proteome</keyword>
<dbReference type="AlphaFoldDB" id="A0A392RTL7"/>
<comment type="caution">
    <text evidence="2">The sequence shown here is derived from an EMBL/GenBank/DDBJ whole genome shotgun (WGS) entry which is preliminary data.</text>
</comment>
<reference evidence="2 3" key="1">
    <citation type="journal article" date="2018" name="Front. Plant Sci.">
        <title>Red Clover (Trifolium pratense) and Zigzag Clover (T. medium) - A Picture of Genomic Similarities and Differences.</title>
        <authorList>
            <person name="Dluhosova J."/>
            <person name="Istvanek J."/>
            <person name="Nedelnik J."/>
            <person name="Repkova J."/>
        </authorList>
    </citation>
    <scope>NUCLEOTIDE SEQUENCE [LARGE SCALE GENOMIC DNA]</scope>
    <source>
        <strain evidence="3">cv. 10/8</strain>
        <tissue evidence="2">Leaf</tissue>
    </source>
</reference>
<proteinExistence type="predicted"/>
<feature type="compositionally biased region" description="Pro residues" evidence="1">
    <location>
        <begin position="1"/>
        <end position="11"/>
    </location>
</feature>
<dbReference type="Proteomes" id="UP000265520">
    <property type="component" value="Unassembled WGS sequence"/>
</dbReference>
<sequence>GGRGPPQPPPGSATAGDCLKSSLP</sequence>
<evidence type="ECO:0000256" key="1">
    <source>
        <dbReference type="SAM" id="MobiDB-lite"/>
    </source>
</evidence>
<accession>A0A392RTL7</accession>
<feature type="region of interest" description="Disordered" evidence="1">
    <location>
        <begin position="1"/>
        <end position="24"/>
    </location>
</feature>
<feature type="non-terminal residue" evidence="2">
    <location>
        <position position="1"/>
    </location>
</feature>
<organism evidence="2 3">
    <name type="scientific">Trifolium medium</name>
    <dbReference type="NCBI Taxonomy" id="97028"/>
    <lineage>
        <taxon>Eukaryota</taxon>
        <taxon>Viridiplantae</taxon>
        <taxon>Streptophyta</taxon>
        <taxon>Embryophyta</taxon>
        <taxon>Tracheophyta</taxon>
        <taxon>Spermatophyta</taxon>
        <taxon>Magnoliopsida</taxon>
        <taxon>eudicotyledons</taxon>
        <taxon>Gunneridae</taxon>
        <taxon>Pentapetalae</taxon>
        <taxon>rosids</taxon>
        <taxon>fabids</taxon>
        <taxon>Fabales</taxon>
        <taxon>Fabaceae</taxon>
        <taxon>Papilionoideae</taxon>
        <taxon>50 kb inversion clade</taxon>
        <taxon>NPAAA clade</taxon>
        <taxon>Hologalegina</taxon>
        <taxon>IRL clade</taxon>
        <taxon>Trifolieae</taxon>
        <taxon>Trifolium</taxon>
    </lineage>
</organism>
<name>A0A392RTL7_9FABA</name>